<sequence length="570" mass="65081">MSYLLARNSNMLKGYEVTRQRVIKPLVSDADKKFVRKSIDDGLSLFLPVSYVVPSIKLAHQEVLMGLEAEILLPLLKDTVAGLYGKAKGVGAKELLGAVLKIIDPLKEVTAAAEARAKRVQADKLSKPVGHYEDSEELKTYFQAMTLMMKATFNVDLHPQYSQSLNAYKFDFDVTGELVSLLRQNRELYENWKDIYYFYYVFTGEPDLPTLVDLVDSSESVSKESVRRIAKDMGLPKINQEMGLGVQGMGERFTVIGKTMDDLKRTLTEAEGMDIDEVYNRVKMHTTIHGHSKRLTGREVVVNGLLDRISDSKNRKTYADRMLYGVMQILKDRPRALWGMRGLNHVAVSVTHLREFTVLGSKVPEFMPLFMSETQGLPSIYIESAPVDLFQGLIDTEKMISDLYTTFTDKYRQKYGISDYCLSYQDRREEMATVFNVAVSEDNHFKNGTKEFHACLSLFERLKRDPNVTVNVFTYHSSLGDTSYLQWGTVMAETKVVLHRKFGSEIKVLAPEILFAENWGDKFIPETRAPLANSEWRRFFWRDDRLLEIKNSLLLGDSDGRGFIKFNGER</sequence>
<reference evidence="1 2" key="1">
    <citation type="journal article" date="2016" name="Nat. Commun.">
        <title>Thousands of microbial genomes shed light on interconnected biogeochemical processes in an aquifer system.</title>
        <authorList>
            <person name="Anantharaman K."/>
            <person name="Brown C.T."/>
            <person name="Hug L.A."/>
            <person name="Sharon I."/>
            <person name="Castelle C.J."/>
            <person name="Probst A.J."/>
            <person name="Thomas B.C."/>
            <person name="Singh A."/>
            <person name="Wilkins M.J."/>
            <person name="Karaoz U."/>
            <person name="Brodie E.L."/>
            <person name="Williams K.H."/>
            <person name="Hubbard S.S."/>
            <person name="Banfield J.F."/>
        </authorList>
    </citation>
    <scope>NUCLEOTIDE SEQUENCE [LARGE SCALE GENOMIC DNA]</scope>
</reference>
<name>A0A1F4S3Z0_UNCSA</name>
<dbReference type="EMBL" id="MEUA01000026">
    <property type="protein sequence ID" value="OGC15087.1"/>
    <property type="molecule type" value="Genomic_DNA"/>
</dbReference>
<protein>
    <submittedName>
        <fullName evidence="1">Uncharacterized protein</fullName>
    </submittedName>
</protein>
<evidence type="ECO:0000313" key="1">
    <source>
        <dbReference type="EMBL" id="OGC15087.1"/>
    </source>
</evidence>
<dbReference type="InterPro" id="IPR022601">
    <property type="entry name" value="DUF3160"/>
</dbReference>
<comment type="caution">
    <text evidence="1">The sequence shown here is derived from an EMBL/GenBank/DDBJ whole genome shotgun (WGS) entry which is preliminary data.</text>
</comment>
<accession>A0A1F4S3Z0</accession>
<dbReference type="Pfam" id="PF11369">
    <property type="entry name" value="DUF3160"/>
    <property type="match status" value="1"/>
</dbReference>
<evidence type="ECO:0000313" key="2">
    <source>
        <dbReference type="Proteomes" id="UP000177905"/>
    </source>
</evidence>
<proteinExistence type="predicted"/>
<organism evidence="1 2">
    <name type="scientific">candidate division WOR-1 bacterium RIFOXYB2_FULL_36_35</name>
    <dbReference type="NCBI Taxonomy" id="1802578"/>
    <lineage>
        <taxon>Bacteria</taxon>
        <taxon>Bacillati</taxon>
        <taxon>Saganbacteria</taxon>
    </lineage>
</organism>
<dbReference type="Proteomes" id="UP000177905">
    <property type="component" value="Unassembled WGS sequence"/>
</dbReference>
<gene>
    <name evidence="1" type="ORF">A2290_09305</name>
</gene>
<dbReference type="AlphaFoldDB" id="A0A1F4S3Z0"/>